<accession>A0A922J978</accession>
<evidence type="ECO:0000313" key="3">
    <source>
        <dbReference type="Proteomes" id="UP000811246"/>
    </source>
</evidence>
<protein>
    <submittedName>
        <fullName evidence="2">Uncharacterized protein</fullName>
    </submittedName>
</protein>
<dbReference type="PANTHER" id="PTHR33132:SF135">
    <property type="entry name" value="OS02G0799700 PROTEIN"/>
    <property type="match status" value="1"/>
</dbReference>
<feature type="region of interest" description="Disordered" evidence="1">
    <location>
        <begin position="61"/>
        <end position="88"/>
    </location>
</feature>
<name>A0A922J978_CARIL</name>
<gene>
    <name evidence="2" type="ORF">I3842_08G009000</name>
</gene>
<feature type="compositionally biased region" description="Basic residues" evidence="1">
    <location>
        <begin position="61"/>
        <end position="77"/>
    </location>
</feature>
<sequence>MATSSSKTRPSGPVLRSLSPPARLYYPTAPNSSFSSSSSVFASYTSSSFSSPSTTFFHNDLHRHHYNNNNNHHHHQRSASPTRVNVYTSGSLSPSVRFSIDHRSISPNRSQVITSHHGHMSIPKKTCTCAPTTHPGSFRCHLHKKASNSRGSHHAAPYPNNGLNMRRSAMKNSLVRIGGVEGEWVKRALTALIRPSSHQLRRRAAFEPTPSRLSIMSRAEDLKDWLGLAGLYETRSRVPSTSLQRQESRRAFRRHPSSLLTVPFVVTVYHRQFRYPCRYRLSGYVAFAARQV</sequence>
<organism evidence="2 3">
    <name type="scientific">Carya illinoinensis</name>
    <name type="common">Pecan</name>
    <dbReference type="NCBI Taxonomy" id="32201"/>
    <lineage>
        <taxon>Eukaryota</taxon>
        <taxon>Viridiplantae</taxon>
        <taxon>Streptophyta</taxon>
        <taxon>Embryophyta</taxon>
        <taxon>Tracheophyta</taxon>
        <taxon>Spermatophyta</taxon>
        <taxon>Magnoliopsida</taxon>
        <taxon>eudicotyledons</taxon>
        <taxon>Gunneridae</taxon>
        <taxon>Pentapetalae</taxon>
        <taxon>rosids</taxon>
        <taxon>fabids</taxon>
        <taxon>Fagales</taxon>
        <taxon>Juglandaceae</taxon>
        <taxon>Carya</taxon>
    </lineage>
</organism>
<dbReference type="AlphaFoldDB" id="A0A922J978"/>
<proteinExistence type="predicted"/>
<feature type="compositionally biased region" description="Polar residues" evidence="1">
    <location>
        <begin position="78"/>
        <end position="88"/>
    </location>
</feature>
<feature type="region of interest" description="Disordered" evidence="1">
    <location>
        <begin position="1"/>
        <end position="22"/>
    </location>
</feature>
<evidence type="ECO:0000256" key="1">
    <source>
        <dbReference type="SAM" id="MobiDB-lite"/>
    </source>
</evidence>
<dbReference type="EMBL" id="CM031832">
    <property type="protein sequence ID" value="KAG6698198.1"/>
    <property type="molecule type" value="Genomic_DNA"/>
</dbReference>
<dbReference type="PANTHER" id="PTHR33132">
    <property type="entry name" value="OSJNBB0118P14.9 PROTEIN"/>
    <property type="match status" value="1"/>
</dbReference>
<comment type="caution">
    <text evidence="2">The sequence shown here is derived from an EMBL/GenBank/DDBJ whole genome shotgun (WGS) entry which is preliminary data.</text>
</comment>
<reference evidence="2" key="1">
    <citation type="submission" date="2021-01" db="EMBL/GenBank/DDBJ databases">
        <authorList>
            <person name="Lovell J.T."/>
            <person name="Bentley N."/>
            <person name="Bhattarai G."/>
            <person name="Jenkins J.W."/>
            <person name="Sreedasyam A."/>
            <person name="Alarcon Y."/>
            <person name="Bock C."/>
            <person name="Boston L."/>
            <person name="Carlson J."/>
            <person name="Cervantes K."/>
            <person name="Clermont K."/>
            <person name="Krom N."/>
            <person name="Kubenka K."/>
            <person name="Mamidi S."/>
            <person name="Mattison C."/>
            <person name="Monteros M."/>
            <person name="Pisani C."/>
            <person name="Plott C."/>
            <person name="Rajasekar S."/>
            <person name="Rhein H.S."/>
            <person name="Rohla C."/>
            <person name="Song M."/>
            <person name="Hilaire R.S."/>
            <person name="Shu S."/>
            <person name="Wells L."/>
            <person name="Wang X."/>
            <person name="Webber J."/>
            <person name="Heerema R.J."/>
            <person name="Klein P."/>
            <person name="Conner P."/>
            <person name="Grauke L."/>
            <person name="Grimwood J."/>
            <person name="Schmutz J."/>
            <person name="Randall J.J."/>
        </authorList>
    </citation>
    <scope>NUCLEOTIDE SEQUENCE</scope>
    <source>
        <tissue evidence="2">Leaf</tissue>
    </source>
</reference>
<evidence type="ECO:0000313" key="2">
    <source>
        <dbReference type="EMBL" id="KAG6698198.1"/>
    </source>
</evidence>
<dbReference type="Proteomes" id="UP000811246">
    <property type="component" value="Chromosome 8"/>
</dbReference>